<feature type="compositionally biased region" description="Polar residues" evidence="1">
    <location>
        <begin position="103"/>
        <end position="115"/>
    </location>
</feature>
<evidence type="ECO:0000313" key="2">
    <source>
        <dbReference type="Proteomes" id="UP000095284"/>
    </source>
</evidence>
<proteinExistence type="predicted"/>
<reference evidence="3" key="1">
    <citation type="submission" date="2016-11" db="UniProtKB">
        <authorList>
            <consortium name="WormBaseParasite"/>
        </authorList>
    </citation>
    <scope>IDENTIFICATION</scope>
</reference>
<dbReference type="WBParaSite" id="BXY_1316200.1">
    <property type="protein sequence ID" value="BXY_1316200.1"/>
    <property type="gene ID" value="BXY_1316200"/>
</dbReference>
<name>A0A1I7SJD8_BURXY</name>
<evidence type="ECO:0000313" key="3">
    <source>
        <dbReference type="WBParaSite" id="BXY_1316200.1"/>
    </source>
</evidence>
<dbReference type="AlphaFoldDB" id="A0A1I7SJD8"/>
<protein>
    <submittedName>
        <fullName evidence="3">Uncharacterized protein</fullName>
    </submittedName>
</protein>
<dbReference type="Proteomes" id="UP000095284">
    <property type="component" value="Unplaced"/>
</dbReference>
<organism evidence="2 3">
    <name type="scientific">Bursaphelenchus xylophilus</name>
    <name type="common">Pinewood nematode worm</name>
    <name type="synonym">Aphelenchoides xylophilus</name>
    <dbReference type="NCBI Taxonomy" id="6326"/>
    <lineage>
        <taxon>Eukaryota</taxon>
        <taxon>Metazoa</taxon>
        <taxon>Ecdysozoa</taxon>
        <taxon>Nematoda</taxon>
        <taxon>Chromadorea</taxon>
        <taxon>Rhabditida</taxon>
        <taxon>Tylenchina</taxon>
        <taxon>Tylenchomorpha</taxon>
        <taxon>Aphelenchoidea</taxon>
        <taxon>Aphelenchoididae</taxon>
        <taxon>Bursaphelenchus</taxon>
    </lineage>
</organism>
<accession>A0A1I7SJD8</accession>
<sequence>MFQEKSLVFRPTPSFAADFLLAAVAANAPHSHSLPNILDGQLVHSADSMRPRLAGEGVVGPGGGRIQMCAQQFHGQKTRCWDEGANHVHLGRQRRGMPEETWADNSSPNSRSDPLQNGEGESSYVGVGKW</sequence>
<evidence type="ECO:0000256" key="1">
    <source>
        <dbReference type="SAM" id="MobiDB-lite"/>
    </source>
</evidence>
<feature type="region of interest" description="Disordered" evidence="1">
    <location>
        <begin position="91"/>
        <end position="130"/>
    </location>
</feature>